<gene>
    <name evidence="8" type="ORF">GH975_04500</name>
</gene>
<dbReference type="KEGG" id="llp:GH975_04500"/>
<name>A0A5Q2QFU4_9GAMM</name>
<accession>A0A5Q2QFU4</accession>
<feature type="transmembrane region" description="Helical" evidence="7">
    <location>
        <begin position="181"/>
        <end position="206"/>
    </location>
</feature>
<keyword evidence="2" id="KW-0813">Transport</keyword>
<evidence type="ECO:0000313" key="9">
    <source>
        <dbReference type="Proteomes" id="UP000388235"/>
    </source>
</evidence>
<comment type="subcellular location">
    <subcellularLocation>
        <location evidence="1">Cell membrane</location>
        <topology evidence="1">Multi-pass membrane protein</topology>
    </subcellularLocation>
</comment>
<feature type="transmembrane region" description="Helical" evidence="7">
    <location>
        <begin position="70"/>
        <end position="92"/>
    </location>
</feature>
<evidence type="ECO:0000256" key="6">
    <source>
        <dbReference type="ARBA" id="ARBA00023136"/>
    </source>
</evidence>
<reference evidence="8 9" key="1">
    <citation type="submission" date="2019-11" db="EMBL/GenBank/DDBJ databases">
        <authorList>
            <person name="Khan S.A."/>
            <person name="Jeon C.O."/>
            <person name="Chun B.H."/>
        </authorList>
    </citation>
    <scope>NUCLEOTIDE SEQUENCE [LARGE SCALE GENOMIC DNA]</scope>
    <source>
        <strain evidence="8 9">IMCC 1097</strain>
    </source>
</reference>
<evidence type="ECO:0000256" key="1">
    <source>
        <dbReference type="ARBA" id="ARBA00004651"/>
    </source>
</evidence>
<keyword evidence="9" id="KW-1185">Reference proteome</keyword>
<dbReference type="Pfam" id="PF01891">
    <property type="entry name" value="CbiM"/>
    <property type="match status" value="1"/>
</dbReference>
<evidence type="ECO:0000313" key="8">
    <source>
        <dbReference type="EMBL" id="QGG79875.1"/>
    </source>
</evidence>
<dbReference type="GO" id="GO:0000041">
    <property type="term" value="P:transition metal ion transport"/>
    <property type="evidence" value="ECO:0007669"/>
    <property type="project" value="InterPro"/>
</dbReference>
<dbReference type="GO" id="GO:0005886">
    <property type="term" value="C:plasma membrane"/>
    <property type="evidence" value="ECO:0007669"/>
    <property type="project" value="UniProtKB-SubCell"/>
</dbReference>
<dbReference type="EMBL" id="CP045871">
    <property type="protein sequence ID" value="QGG79875.1"/>
    <property type="molecule type" value="Genomic_DNA"/>
</dbReference>
<keyword evidence="4 7" id="KW-0812">Transmembrane</keyword>
<keyword evidence="3" id="KW-1003">Cell membrane</keyword>
<proteinExistence type="predicted"/>
<protein>
    <recommendedName>
        <fullName evidence="10">Cobalt transport protein CbiM</fullName>
    </recommendedName>
</protein>
<evidence type="ECO:0000256" key="3">
    <source>
        <dbReference type="ARBA" id="ARBA00022475"/>
    </source>
</evidence>
<evidence type="ECO:0000256" key="2">
    <source>
        <dbReference type="ARBA" id="ARBA00022448"/>
    </source>
</evidence>
<feature type="transmembrane region" description="Helical" evidence="7">
    <location>
        <begin position="141"/>
        <end position="169"/>
    </location>
</feature>
<evidence type="ECO:0000256" key="5">
    <source>
        <dbReference type="ARBA" id="ARBA00022989"/>
    </source>
</evidence>
<dbReference type="RefSeq" id="WP_153713379.1">
    <property type="nucleotide sequence ID" value="NZ_CP045871.1"/>
</dbReference>
<feature type="transmembrane region" description="Helical" evidence="7">
    <location>
        <begin position="12"/>
        <end position="33"/>
    </location>
</feature>
<dbReference type="OrthoDB" id="5297929at2"/>
<keyword evidence="6 7" id="KW-0472">Membrane</keyword>
<dbReference type="AlphaFoldDB" id="A0A5Q2QFU4"/>
<evidence type="ECO:0008006" key="10">
    <source>
        <dbReference type="Google" id="ProtNLM"/>
    </source>
</evidence>
<organism evidence="8 9">
    <name type="scientific">Litorivicinus lipolyticus</name>
    <dbReference type="NCBI Taxonomy" id="418701"/>
    <lineage>
        <taxon>Bacteria</taxon>
        <taxon>Pseudomonadati</taxon>
        <taxon>Pseudomonadota</taxon>
        <taxon>Gammaproteobacteria</taxon>
        <taxon>Oceanospirillales</taxon>
        <taxon>Litorivicinaceae</taxon>
        <taxon>Litorivicinus</taxon>
    </lineage>
</organism>
<dbReference type="Proteomes" id="UP000388235">
    <property type="component" value="Chromosome"/>
</dbReference>
<evidence type="ECO:0000256" key="4">
    <source>
        <dbReference type="ARBA" id="ARBA00022692"/>
    </source>
</evidence>
<sequence length="226" mass="24638">MLLHLAPGTWSLSWILAATACVLGLIIGSLATLNYRRLADSNDALPLGLMGLGLLSLPHLSGGIVEGLAFYPLLSALSALMFGFRFTLLLSATCQAINVGAGLGHWDSFGPSMLVSVALPAAWALGFLAAAQRWWPCNFFVYVWINGFFGAAIGTVLCHLVAVVSLIAFCGYEWTYLSRYFLPFGLMMTFPEGFITGAFLTMLVLYRPDWVYTFRDSVYQMDGPPK</sequence>
<evidence type="ECO:0000256" key="7">
    <source>
        <dbReference type="SAM" id="Phobius"/>
    </source>
</evidence>
<feature type="transmembrane region" description="Helical" evidence="7">
    <location>
        <begin position="113"/>
        <end position="135"/>
    </location>
</feature>
<dbReference type="Gene3D" id="1.10.1760.20">
    <property type="match status" value="1"/>
</dbReference>
<keyword evidence="5 7" id="KW-1133">Transmembrane helix</keyword>
<dbReference type="InterPro" id="IPR002751">
    <property type="entry name" value="CbiM/NikMN"/>
</dbReference>